<dbReference type="HAMAP" id="MF_00374">
    <property type="entry name" value="Ribosomal_uL29"/>
    <property type="match status" value="1"/>
</dbReference>
<evidence type="ECO:0000256" key="5">
    <source>
        <dbReference type="HAMAP-Rule" id="MF_00374"/>
    </source>
</evidence>
<organism evidence="6 7">
    <name type="scientific">Plastoroseomonas arctica</name>
    <dbReference type="NCBI Taxonomy" id="1509237"/>
    <lineage>
        <taxon>Bacteria</taxon>
        <taxon>Pseudomonadati</taxon>
        <taxon>Pseudomonadota</taxon>
        <taxon>Alphaproteobacteria</taxon>
        <taxon>Acetobacterales</taxon>
        <taxon>Acetobacteraceae</taxon>
        <taxon>Plastoroseomonas</taxon>
    </lineage>
</organism>
<dbReference type="PANTHER" id="PTHR10916:SF0">
    <property type="entry name" value="LARGE RIBOSOMAL SUBUNIT PROTEIN UL29C"/>
    <property type="match status" value="1"/>
</dbReference>
<dbReference type="PANTHER" id="PTHR10916">
    <property type="entry name" value="60S RIBOSOMAL PROTEIN L35/50S RIBOSOMAL PROTEIN L29"/>
    <property type="match status" value="1"/>
</dbReference>
<dbReference type="InterPro" id="IPR036049">
    <property type="entry name" value="Ribosomal_uL29_sf"/>
</dbReference>
<comment type="similarity">
    <text evidence="1 5">Belongs to the universal ribosomal protein uL29 family.</text>
</comment>
<dbReference type="GO" id="GO:0003735">
    <property type="term" value="F:structural constituent of ribosome"/>
    <property type="evidence" value="ECO:0007669"/>
    <property type="project" value="InterPro"/>
</dbReference>
<dbReference type="GO" id="GO:0022625">
    <property type="term" value="C:cytosolic large ribosomal subunit"/>
    <property type="evidence" value="ECO:0007669"/>
    <property type="project" value="TreeGrafter"/>
</dbReference>
<evidence type="ECO:0000256" key="1">
    <source>
        <dbReference type="ARBA" id="ARBA00009254"/>
    </source>
</evidence>
<keyword evidence="2 5" id="KW-0689">Ribosomal protein</keyword>
<dbReference type="CDD" id="cd00427">
    <property type="entry name" value="Ribosomal_L29_HIP"/>
    <property type="match status" value="1"/>
</dbReference>
<keyword evidence="3 5" id="KW-0687">Ribonucleoprotein</keyword>
<sequence length="69" mass="7837">MTKIVDVRAKSPDELQGMLLDLRKEQFNLRFQRATGQLEAVSRVKLVRRDIARVKTILAERARASASNA</sequence>
<dbReference type="AlphaFoldDB" id="A0AAF1K671"/>
<name>A0AAF1K671_9PROT</name>
<dbReference type="SUPFAM" id="SSF46561">
    <property type="entry name" value="Ribosomal protein L29 (L29p)"/>
    <property type="match status" value="1"/>
</dbReference>
<comment type="caution">
    <text evidence="6">The sequence shown here is derived from an EMBL/GenBank/DDBJ whole genome shotgun (WGS) entry which is preliminary data.</text>
</comment>
<dbReference type="Pfam" id="PF00831">
    <property type="entry name" value="Ribosomal_L29"/>
    <property type="match status" value="1"/>
</dbReference>
<reference evidence="6" key="2">
    <citation type="journal article" date="2021" name="Syst. Appl. Microbiol.">
        <title>Roseomonas hellenica sp. nov., isolated from roots of wild-growing Alkanna tinctoria.</title>
        <authorList>
            <person name="Rat A."/>
            <person name="Naranjo H.D."/>
            <person name="Lebbe L."/>
            <person name="Cnockaert M."/>
            <person name="Krigas N."/>
            <person name="Grigoriadou K."/>
            <person name="Maloupa E."/>
            <person name="Willems A."/>
        </authorList>
    </citation>
    <scope>NUCLEOTIDE SEQUENCE</scope>
    <source>
        <strain evidence="6">LMG 28251</strain>
    </source>
</reference>
<reference evidence="6" key="1">
    <citation type="submission" date="2020-01" db="EMBL/GenBank/DDBJ databases">
        <authorList>
            <person name="Rat A."/>
        </authorList>
    </citation>
    <scope>NUCLEOTIDE SEQUENCE</scope>
    <source>
        <strain evidence="6">LMG 28251</strain>
    </source>
</reference>
<accession>A0AAF1K671</accession>
<dbReference type="FunFam" id="1.10.287.310:FF:000001">
    <property type="entry name" value="50S ribosomal protein L29"/>
    <property type="match status" value="1"/>
</dbReference>
<evidence type="ECO:0000256" key="2">
    <source>
        <dbReference type="ARBA" id="ARBA00022980"/>
    </source>
</evidence>
<evidence type="ECO:0000313" key="6">
    <source>
        <dbReference type="EMBL" id="MBR0656919.1"/>
    </source>
</evidence>
<gene>
    <name evidence="5 6" type="primary">rpmC</name>
    <name evidence="6" type="ORF">GXW79_17705</name>
</gene>
<evidence type="ECO:0000256" key="3">
    <source>
        <dbReference type="ARBA" id="ARBA00023274"/>
    </source>
</evidence>
<dbReference type="Gene3D" id="1.10.287.310">
    <property type="match status" value="1"/>
</dbReference>
<proteinExistence type="inferred from homology"/>
<dbReference type="EMBL" id="JAAEDH010000023">
    <property type="protein sequence ID" value="MBR0656919.1"/>
    <property type="molecule type" value="Genomic_DNA"/>
</dbReference>
<keyword evidence="7" id="KW-1185">Reference proteome</keyword>
<evidence type="ECO:0000256" key="4">
    <source>
        <dbReference type="ARBA" id="ARBA00035204"/>
    </source>
</evidence>
<protein>
    <recommendedName>
        <fullName evidence="4 5">Large ribosomal subunit protein uL29</fullName>
    </recommendedName>
</protein>
<dbReference type="InterPro" id="IPR050063">
    <property type="entry name" value="Ribosomal_protein_uL29"/>
</dbReference>
<dbReference type="NCBIfam" id="TIGR00012">
    <property type="entry name" value="L29"/>
    <property type="match status" value="1"/>
</dbReference>
<dbReference type="InterPro" id="IPR001854">
    <property type="entry name" value="Ribosomal_uL29"/>
</dbReference>
<dbReference type="RefSeq" id="WP_211875781.1">
    <property type="nucleotide sequence ID" value="NZ_JAAEDH010000023.1"/>
</dbReference>
<dbReference type="GO" id="GO:0006412">
    <property type="term" value="P:translation"/>
    <property type="evidence" value="ECO:0007669"/>
    <property type="project" value="UniProtKB-UniRule"/>
</dbReference>
<evidence type="ECO:0000313" key="7">
    <source>
        <dbReference type="Proteomes" id="UP001196068"/>
    </source>
</evidence>
<dbReference type="Proteomes" id="UP001196068">
    <property type="component" value="Unassembled WGS sequence"/>
</dbReference>